<comment type="caution">
    <text evidence="1">The sequence shown here is derived from an EMBL/GenBank/DDBJ whole genome shotgun (WGS) entry which is preliminary data.</text>
</comment>
<protein>
    <submittedName>
        <fullName evidence="1">ACP S-malonyltransferase</fullName>
        <ecNumber evidence="1">2.3.1.39</ecNumber>
    </submittedName>
</protein>
<keyword evidence="1" id="KW-0808">Transferase</keyword>
<evidence type="ECO:0000313" key="2">
    <source>
        <dbReference type="Proteomes" id="UP001629235"/>
    </source>
</evidence>
<reference evidence="1 2" key="1">
    <citation type="journal article" date="2024" name="Chem. Sci.">
        <title>Discovery of megapolipeptins by genome mining of a Burkholderiales bacteria collection.</title>
        <authorList>
            <person name="Paulo B.S."/>
            <person name="Recchia M.J.J."/>
            <person name="Lee S."/>
            <person name="Fergusson C.H."/>
            <person name="Romanowski S.B."/>
            <person name="Hernandez A."/>
            <person name="Krull N."/>
            <person name="Liu D.Y."/>
            <person name="Cavanagh H."/>
            <person name="Bos A."/>
            <person name="Gray C.A."/>
            <person name="Murphy B.T."/>
            <person name="Linington R.G."/>
            <person name="Eustaquio A.S."/>
        </authorList>
    </citation>
    <scope>NUCLEOTIDE SEQUENCE [LARGE SCALE GENOMIC DNA]</scope>
    <source>
        <strain evidence="1 2">RL18-126-BIB-B</strain>
    </source>
</reference>
<organism evidence="1 2">
    <name type="scientific">Paraburkholderia rhynchosiae</name>
    <dbReference type="NCBI Taxonomy" id="487049"/>
    <lineage>
        <taxon>Bacteria</taxon>
        <taxon>Pseudomonadati</taxon>
        <taxon>Pseudomonadota</taxon>
        <taxon>Betaproteobacteria</taxon>
        <taxon>Burkholderiales</taxon>
        <taxon>Burkholderiaceae</taxon>
        <taxon>Paraburkholderia</taxon>
    </lineage>
</organism>
<evidence type="ECO:0000313" key="1">
    <source>
        <dbReference type="EMBL" id="MFM0105391.1"/>
    </source>
</evidence>
<dbReference type="EC" id="2.3.1.39" evidence="1"/>
<sequence>MKFAFVFPGQGSQSVGMLNAFADHAIVRETVQEASDALNQDLGKLIAEGPVEDLNLTTNTQPVMLTAAYAIYRAWQEAGGPKPALVAGHSLGEYTALVAAGALAFRDAVPLVRFRAQAMQTAVPVGEGGMAAILGLDDDTVRAVCAEASVAGVVEAVNFNAPAQVVIAGHKAAVEKACEVAKAKGAKRALPLPVSAPFHSSLLKPASDQLREYLASVDVQVPAIPVINNVDVAVVNEPAAIKDALVRQAAGAVRWVESVQAMAAQGVTHVIECGPGKVLAGLTKRIDGNLVGASVLDPASLEETLKLVTAG</sequence>
<proteinExistence type="predicted"/>
<keyword evidence="2" id="KW-1185">Reference proteome</keyword>
<accession>A0ACC7NGL5</accession>
<name>A0ACC7NGL5_9BURK</name>
<keyword evidence="1" id="KW-0012">Acyltransferase</keyword>
<dbReference type="Proteomes" id="UP001629235">
    <property type="component" value="Unassembled WGS sequence"/>
</dbReference>
<gene>
    <name evidence="1" type="primary">fabD</name>
    <name evidence="1" type="ORF">PQR01_18350</name>
</gene>
<dbReference type="EMBL" id="JAQQDW010000034">
    <property type="protein sequence ID" value="MFM0105391.1"/>
    <property type="molecule type" value="Genomic_DNA"/>
</dbReference>